<reference evidence="1" key="1">
    <citation type="journal article" date="2006" name="Science">
        <title>The genome of black cottonwood, Populus trichocarpa (Torr. &amp; Gray).</title>
        <authorList>
            <person name="Tuskan G.A."/>
            <person name="Difazio S."/>
            <person name="Jansson S."/>
            <person name="Bohlmann J."/>
            <person name="Grigoriev I."/>
            <person name="Hellsten U."/>
            <person name="Putnam N."/>
            <person name="Ralph S."/>
            <person name="Rombauts S."/>
            <person name="Salamov A."/>
            <person name="Schein J."/>
            <person name="Sterck L."/>
            <person name="Aerts A."/>
            <person name="Bhalerao R.R."/>
            <person name="Bhalerao R.P."/>
            <person name="Blaudez D."/>
            <person name="Boerjan W."/>
            <person name="Brun A."/>
            <person name="Brunner A."/>
            <person name="Busov V."/>
            <person name="Campbell M."/>
            <person name="Carlson J."/>
            <person name="Chalot M."/>
            <person name="Chapman J."/>
            <person name="Chen G.L."/>
            <person name="Cooper D."/>
            <person name="Coutinho P.M."/>
            <person name="Couturier J."/>
            <person name="Covert S."/>
            <person name="Cronk Q."/>
            <person name="Cunningham R."/>
            <person name="Davis J."/>
            <person name="Degroeve S."/>
            <person name="Dejardin A."/>
            <person name="Depamphilis C."/>
            <person name="Detter J."/>
            <person name="Dirks B."/>
            <person name="Dubchak I."/>
            <person name="Duplessis S."/>
            <person name="Ehlting J."/>
            <person name="Ellis B."/>
            <person name="Gendler K."/>
            <person name="Goodstein D."/>
            <person name="Gribskov M."/>
            <person name="Grimwood J."/>
            <person name="Groover A."/>
            <person name="Gunter L."/>
            <person name="Hamberger B."/>
            <person name="Heinze B."/>
            <person name="Helariutta Y."/>
            <person name="Henrissat B."/>
            <person name="Holligan D."/>
            <person name="Holt R."/>
            <person name="Huang W."/>
            <person name="Islam-Faridi N."/>
            <person name="Jones S."/>
            <person name="Jones-Rhoades M."/>
            <person name="Jorgensen R."/>
            <person name="Joshi C."/>
            <person name="Kangasjarvi J."/>
            <person name="Karlsson J."/>
            <person name="Kelleher C."/>
            <person name="Kirkpatrick R."/>
            <person name="Kirst M."/>
            <person name="Kohler A."/>
            <person name="Kalluri U."/>
            <person name="Larimer F."/>
            <person name="Leebens-Mack J."/>
            <person name="Leple J.C."/>
            <person name="Locascio P."/>
            <person name="Lou Y."/>
            <person name="Lucas S."/>
            <person name="Martin F."/>
            <person name="Montanini B."/>
            <person name="Napoli C."/>
            <person name="Nelson D.R."/>
            <person name="Nelson C."/>
            <person name="Nieminen K."/>
            <person name="Nilsson O."/>
            <person name="Pereda V."/>
            <person name="Peter G."/>
            <person name="Philippe R."/>
            <person name="Pilate G."/>
            <person name="Poliakov A."/>
            <person name="Razumovskaya J."/>
            <person name="Richardson P."/>
            <person name="Rinaldi C."/>
            <person name="Ritland K."/>
            <person name="Rouze P."/>
            <person name="Ryaboy D."/>
            <person name="Schmutz J."/>
            <person name="Schrader J."/>
            <person name="Segerman B."/>
            <person name="Shin H."/>
            <person name="Siddiqui A."/>
            <person name="Sterky F."/>
            <person name="Terry A."/>
            <person name="Tsai C.J."/>
            <person name="Uberbacher E."/>
            <person name="Unneberg P."/>
            <person name="Vahala J."/>
            <person name="Wall K."/>
            <person name="Wessler S."/>
            <person name="Yang G."/>
            <person name="Yin T."/>
            <person name="Douglas C."/>
            <person name="Marra M."/>
            <person name="Sandberg G."/>
            <person name="Van de Peer Y."/>
            <person name="Rokhsar D."/>
        </authorList>
    </citation>
    <scope>NUCLEOTIDE SEQUENCE [LARGE SCALE GENOMIC DNA]</scope>
    <source>
        <strain evidence="1">Nisqually-1</strain>
    </source>
</reference>
<organism evidence="1">
    <name type="scientific">Populus trichocarpa</name>
    <name type="common">Western balsam poplar</name>
    <name type="synonym">Populus balsamifera subsp. trichocarpa</name>
    <dbReference type="NCBI Taxonomy" id="3694"/>
    <lineage>
        <taxon>Eukaryota</taxon>
        <taxon>Viridiplantae</taxon>
        <taxon>Streptophyta</taxon>
        <taxon>Embryophyta</taxon>
        <taxon>Tracheophyta</taxon>
        <taxon>Spermatophyta</taxon>
        <taxon>Magnoliopsida</taxon>
        <taxon>eudicotyledons</taxon>
        <taxon>Gunneridae</taxon>
        <taxon>Pentapetalae</taxon>
        <taxon>rosids</taxon>
        <taxon>fabids</taxon>
        <taxon>Malpighiales</taxon>
        <taxon>Salicaceae</taxon>
        <taxon>Saliceae</taxon>
        <taxon>Populus</taxon>
    </lineage>
</organism>
<gene>
    <name evidence="1" type="ORF">POPTR_T103800</name>
</gene>
<reference evidence="1" key="2">
    <citation type="submission" date="2017-07" db="EMBL/GenBank/DDBJ databases">
        <title>WGS assembly of Populus trichocarpa.</title>
        <authorList>
            <person name="Tuskan G."/>
            <person name="Difazio S."/>
            <person name="Jansson S."/>
            <person name="Bohlmann J."/>
            <person name="Grigoriev I."/>
            <person name="Hellsten U."/>
            <person name="Putnam N."/>
            <person name="Ralph S."/>
            <person name="Rombauts S."/>
            <person name="Salamov A."/>
            <person name="Schein J."/>
            <person name="Sterck L."/>
            <person name="Aerts A."/>
            <person name="Bhalerao R."/>
            <person name="Bhalerao R."/>
            <person name="Blaudez D."/>
            <person name="Boerjan W."/>
            <person name="Brun A."/>
            <person name="Brunner A."/>
            <person name="Busov V."/>
            <person name="Campbell M."/>
            <person name="Carlson J."/>
            <person name="Chalot M."/>
            <person name="Chapman J."/>
            <person name="Chen G."/>
            <person name="Cooper D."/>
            <person name="Coutinho P."/>
            <person name="Couturier J."/>
            <person name="Covert S."/>
            <person name="Cronk Q."/>
            <person name="Cunningham R."/>
            <person name="Davis J."/>
            <person name="Degroeve S."/>
            <person name="Dejardin A."/>
            <person name="Depamphilis C."/>
            <person name="Detter J."/>
            <person name="Dirks B."/>
            <person name="Dubchak I."/>
            <person name="Duplessis S."/>
            <person name="Ehlting J."/>
            <person name="Ellis B."/>
            <person name="Gendler K."/>
            <person name="Goodstein D."/>
            <person name="Gribskov M."/>
            <person name="Grimwood J."/>
            <person name="Groover A."/>
            <person name="Gunter L."/>
            <person name="Hamberger B."/>
            <person name="Heinze B."/>
            <person name="Helariutta Y."/>
            <person name="Henrissat B."/>
            <person name="Holligan D."/>
            <person name="Holt R."/>
            <person name="Huang W."/>
            <person name="Islam-Faridi N."/>
            <person name="Jones S."/>
            <person name="Jones-Rhoades M."/>
            <person name="Jorgensen R."/>
            <person name="Joshi C."/>
            <person name="Kangasjarvi J."/>
            <person name="Karlsson J."/>
            <person name="Kelleher C."/>
            <person name="Kirkpatrick R."/>
            <person name="Kirst M."/>
            <person name="Kohler A."/>
            <person name="Kalluri U."/>
            <person name="Larimer F."/>
            <person name="Leebens-Mack J."/>
            <person name="Leple J."/>
            <person name="Locascio P."/>
            <person name="Lou Y."/>
            <person name="Lucas S."/>
            <person name="Martin F."/>
            <person name="Montanini B."/>
            <person name="Napoli C."/>
            <person name="Nelson D."/>
            <person name="Nelson C."/>
            <person name="Nieminen K."/>
            <person name="Nilsson O."/>
            <person name="Pereda V."/>
            <person name="Peter G."/>
            <person name="Philippe R."/>
            <person name="Pilate G."/>
            <person name="Poliakov A."/>
            <person name="Razumovskaya J."/>
            <person name="Richardson P."/>
            <person name="Rinaldi C."/>
            <person name="Ritland K."/>
            <person name="Rouze P."/>
            <person name="Ryaboy D."/>
            <person name="Schmutz J."/>
            <person name="Schrader J."/>
            <person name="Segerman B."/>
            <person name="Shin H."/>
            <person name="Siddiqui A."/>
            <person name="Sterky F."/>
            <person name="Terry A."/>
            <person name="Tsai C."/>
            <person name="Uberbacher E."/>
            <person name="Unneberg P."/>
            <person name="Vahala J."/>
            <person name="Wall K."/>
            <person name="Wessler S."/>
            <person name="Yang G."/>
            <person name="Yin T."/>
            <person name="Douglas C."/>
            <person name="Marra M."/>
            <person name="Sandberg G."/>
            <person name="Van De Peer Y."/>
            <person name="Rokhsar D."/>
        </authorList>
    </citation>
    <scope>NUCLEOTIDE SEQUENCE</scope>
    <source>
        <strain evidence="1">Nisqually-1</strain>
    </source>
</reference>
<proteinExistence type="predicted"/>
<dbReference type="InParanoid" id="A0A2K1R6L0"/>
<dbReference type="AlphaFoldDB" id="A0A2K1R6L0"/>
<accession>A0A2K1R6L0</accession>
<name>A0A2K1R6L0_POPTR</name>
<evidence type="ECO:0000313" key="1">
    <source>
        <dbReference type="EMBL" id="PNS22926.1"/>
    </source>
</evidence>
<sequence>MFFLFIWVTNDEFLISTAAFHSVLMRLLSFDLQEVSKRVALNSPSAPSLWVTNGGSRSQQWLFTLC</sequence>
<protein>
    <submittedName>
        <fullName evidence="1">Uncharacterized protein</fullName>
    </submittedName>
</protein>
<dbReference type="EMBL" id="KZ623426">
    <property type="protein sequence ID" value="PNS22926.1"/>
    <property type="molecule type" value="Genomic_DNA"/>
</dbReference>